<comment type="caution">
    <text evidence="1">The sequence shown here is derived from an EMBL/GenBank/DDBJ whole genome shotgun (WGS) entry which is preliminary data.</text>
</comment>
<protein>
    <submittedName>
        <fullName evidence="1">Uncharacterized protein</fullName>
    </submittedName>
</protein>
<feature type="non-terminal residue" evidence="1">
    <location>
        <position position="237"/>
    </location>
</feature>
<dbReference type="AlphaFoldDB" id="A0A8B6F8R2"/>
<organism evidence="1 2">
    <name type="scientific">Mytilus galloprovincialis</name>
    <name type="common">Mediterranean mussel</name>
    <dbReference type="NCBI Taxonomy" id="29158"/>
    <lineage>
        <taxon>Eukaryota</taxon>
        <taxon>Metazoa</taxon>
        <taxon>Spiralia</taxon>
        <taxon>Lophotrochozoa</taxon>
        <taxon>Mollusca</taxon>
        <taxon>Bivalvia</taxon>
        <taxon>Autobranchia</taxon>
        <taxon>Pteriomorphia</taxon>
        <taxon>Mytilida</taxon>
        <taxon>Mytiloidea</taxon>
        <taxon>Mytilidae</taxon>
        <taxon>Mytilinae</taxon>
        <taxon>Mytilus</taxon>
    </lineage>
</organism>
<dbReference type="Proteomes" id="UP000596742">
    <property type="component" value="Unassembled WGS sequence"/>
</dbReference>
<dbReference type="EMBL" id="UYJE01006410">
    <property type="protein sequence ID" value="VDI45816.1"/>
    <property type="molecule type" value="Genomic_DNA"/>
</dbReference>
<reference evidence="1" key="1">
    <citation type="submission" date="2018-11" db="EMBL/GenBank/DDBJ databases">
        <authorList>
            <person name="Alioto T."/>
            <person name="Alioto T."/>
        </authorList>
    </citation>
    <scope>NUCLEOTIDE SEQUENCE</scope>
</reference>
<gene>
    <name evidence="1" type="ORF">MGAL_10B054772</name>
</gene>
<evidence type="ECO:0000313" key="1">
    <source>
        <dbReference type="EMBL" id="VDI45816.1"/>
    </source>
</evidence>
<proteinExistence type="predicted"/>
<name>A0A8B6F8R2_MYTGA</name>
<sequence>SASDVHIQGHSPMKNQTQFKTQNEGEHIILLGTHDKAKEKVFKYFVPLEDTLRRSSGFIQNTQLYFGMFKYTVTSIDGEIEDEKRRELEALDRTTLLICHPSAPKPFTAEWKAHFEYLKEKSKCSHIVLTECNCPCERLCKCNIPYDVQQDCTGKPILFGNHGKEFGYRLFLIKCPTAETLLELTPQIPITGRLVAEHLPDIVRYSVKCVRQVGQFILFFINVKRHGSSLMIKHCYI</sequence>
<dbReference type="OrthoDB" id="10640319at2759"/>
<keyword evidence="2" id="KW-1185">Reference proteome</keyword>
<evidence type="ECO:0000313" key="2">
    <source>
        <dbReference type="Proteomes" id="UP000596742"/>
    </source>
</evidence>
<accession>A0A8B6F8R2</accession>